<evidence type="ECO:0008006" key="4">
    <source>
        <dbReference type="Google" id="ProtNLM"/>
    </source>
</evidence>
<evidence type="ECO:0000313" key="2">
    <source>
        <dbReference type="EMBL" id="MCP1103224.1"/>
    </source>
</evidence>
<feature type="transmembrane region" description="Helical" evidence="1">
    <location>
        <begin position="118"/>
        <end position="141"/>
    </location>
</feature>
<accession>A0ABT1EC53</accession>
<dbReference type="RefSeq" id="WP_262066996.1">
    <property type="nucleotide sequence ID" value="NZ_JAMXOD010000020.1"/>
</dbReference>
<protein>
    <recommendedName>
        <fullName evidence="4">MotA/TolQ/ExbB proton channel domain-containing protein</fullName>
    </recommendedName>
</protein>
<keyword evidence="3" id="KW-1185">Reference proteome</keyword>
<reference evidence="2 3" key="1">
    <citation type="journal article" date="2022" name="Genome Biol. Evol.">
        <title>Host diet, physiology and behaviors set the stage for Lachnospiraceae cladogenesis.</title>
        <authorList>
            <person name="Vera-Ponce De Leon A."/>
            <person name="Schneider M."/>
            <person name="Jahnes B.C."/>
            <person name="Sadowski V."/>
            <person name="Camuy-Velez L.A."/>
            <person name="Duan J."/>
            <person name="Sabree Z.L."/>
        </authorList>
    </citation>
    <scope>NUCLEOTIDE SEQUENCE [LARGE SCALE GENOMIC DNA]</scope>
    <source>
        <strain evidence="2 3">PAL113</strain>
    </source>
</reference>
<dbReference type="EMBL" id="JAMZFW010000020">
    <property type="protein sequence ID" value="MCP1103224.1"/>
    <property type="molecule type" value="Genomic_DNA"/>
</dbReference>
<organism evidence="2 3">
    <name type="scientific">Aequitasia blattaphilus</name>
    <dbReference type="NCBI Taxonomy" id="2949332"/>
    <lineage>
        <taxon>Bacteria</taxon>
        <taxon>Bacillati</taxon>
        <taxon>Bacillota</taxon>
        <taxon>Clostridia</taxon>
        <taxon>Lachnospirales</taxon>
        <taxon>Lachnospiraceae</taxon>
        <taxon>Aequitasia</taxon>
    </lineage>
</organism>
<evidence type="ECO:0000256" key="1">
    <source>
        <dbReference type="SAM" id="Phobius"/>
    </source>
</evidence>
<feature type="transmembrane region" description="Helical" evidence="1">
    <location>
        <begin position="75"/>
        <end position="98"/>
    </location>
</feature>
<keyword evidence="1" id="KW-0812">Transmembrane</keyword>
<evidence type="ECO:0000313" key="3">
    <source>
        <dbReference type="Proteomes" id="UP001523566"/>
    </source>
</evidence>
<feature type="transmembrane region" description="Helical" evidence="1">
    <location>
        <begin position="12"/>
        <end position="30"/>
    </location>
</feature>
<keyword evidence="1" id="KW-1133">Transmembrane helix</keyword>
<gene>
    <name evidence="2" type="ORF">NK125_12485</name>
</gene>
<name>A0ABT1EC53_9FIRM</name>
<dbReference type="Proteomes" id="UP001523566">
    <property type="component" value="Unassembled WGS sequence"/>
</dbReference>
<feature type="transmembrane region" description="Helical" evidence="1">
    <location>
        <begin position="42"/>
        <end position="63"/>
    </location>
</feature>
<sequence>MKPTRKQAMGFYLSILTIIIALAALIFYLINCNSSYFKNQGVHPLVAGGITAAIIVEIVYVILVEKLGSEKIFDILPVIVGICLMVAFGMFISVRVAGIASIMTFEKNAQTTADMNGAIIGMVLCVSAGILNMITSFFRIIKED</sequence>
<keyword evidence="1" id="KW-0472">Membrane</keyword>
<proteinExistence type="predicted"/>
<comment type="caution">
    <text evidence="2">The sequence shown here is derived from an EMBL/GenBank/DDBJ whole genome shotgun (WGS) entry which is preliminary data.</text>
</comment>